<evidence type="ECO:0000256" key="19">
    <source>
        <dbReference type="ARBA" id="ARBA00023136"/>
    </source>
</evidence>
<dbReference type="OrthoDB" id="2019572at2759"/>
<reference evidence="30 31" key="1">
    <citation type="submission" date="2016-02" db="EMBL/GenBank/DDBJ databases">
        <title>Band-tailed pigeon sequencing and assembly.</title>
        <authorList>
            <person name="Soares A.E."/>
            <person name="Novak B.J."/>
            <person name="Rice E.S."/>
            <person name="O'Connell B."/>
            <person name="Chang D."/>
            <person name="Weber S."/>
            <person name="Shapiro B."/>
        </authorList>
    </citation>
    <scope>NUCLEOTIDE SEQUENCE [LARGE SCALE GENOMIC DNA]</scope>
    <source>
        <strain evidence="30">BTP2013</strain>
        <tissue evidence="30">Blood</tissue>
    </source>
</reference>
<keyword evidence="12 30" id="KW-0808">Transferase</keyword>
<evidence type="ECO:0000256" key="23">
    <source>
        <dbReference type="ARBA" id="ARBA00039683"/>
    </source>
</evidence>
<dbReference type="GO" id="GO:0005576">
    <property type="term" value="C:extracellular region"/>
    <property type="evidence" value="ECO:0007669"/>
    <property type="project" value="UniProtKB-SubCell"/>
</dbReference>
<proteinExistence type="inferred from homology"/>
<feature type="domain" description="Xylosyltransferase C-terminal" evidence="29">
    <location>
        <begin position="369"/>
        <end position="549"/>
    </location>
</feature>
<dbReference type="InterPro" id="IPR003406">
    <property type="entry name" value="Glyco_trans_14"/>
</dbReference>
<keyword evidence="16" id="KW-0735">Signal-anchor</keyword>
<evidence type="ECO:0000256" key="26">
    <source>
        <dbReference type="ARBA" id="ARBA00047847"/>
    </source>
</evidence>
<evidence type="ECO:0000256" key="24">
    <source>
        <dbReference type="ARBA" id="ARBA00041721"/>
    </source>
</evidence>
<keyword evidence="15" id="KW-0460">Magnesium</keyword>
<feature type="region of interest" description="Disordered" evidence="27">
    <location>
        <begin position="858"/>
        <end position="923"/>
    </location>
</feature>
<evidence type="ECO:0000256" key="16">
    <source>
        <dbReference type="ARBA" id="ARBA00022968"/>
    </source>
</evidence>
<evidence type="ECO:0000256" key="28">
    <source>
        <dbReference type="SAM" id="Phobius"/>
    </source>
</evidence>
<keyword evidence="17 28" id="KW-1133">Transmembrane helix</keyword>
<dbReference type="GO" id="GO:0030158">
    <property type="term" value="F:protein xylosyltransferase activity"/>
    <property type="evidence" value="ECO:0007669"/>
    <property type="project" value="UniProtKB-EC"/>
</dbReference>
<dbReference type="GO" id="GO:0046872">
    <property type="term" value="F:metal ion binding"/>
    <property type="evidence" value="ECO:0007669"/>
    <property type="project" value="UniProtKB-KW"/>
</dbReference>
<evidence type="ECO:0000256" key="6">
    <source>
        <dbReference type="ARBA" id="ARBA00005093"/>
    </source>
</evidence>
<keyword evidence="18" id="KW-0333">Golgi apparatus</keyword>
<evidence type="ECO:0000256" key="18">
    <source>
        <dbReference type="ARBA" id="ARBA00023034"/>
    </source>
</evidence>
<evidence type="ECO:0000256" key="25">
    <source>
        <dbReference type="ARBA" id="ARBA00045793"/>
    </source>
</evidence>
<keyword evidence="19 28" id="KW-0472">Membrane</keyword>
<dbReference type="InterPro" id="IPR043538">
    <property type="entry name" value="XYLT"/>
</dbReference>
<dbReference type="Pfam" id="PF02485">
    <property type="entry name" value="Branch"/>
    <property type="match status" value="1"/>
</dbReference>
<keyword evidence="21" id="KW-0325">Glycoprotein</keyword>
<evidence type="ECO:0000256" key="3">
    <source>
        <dbReference type="ARBA" id="ARBA00004323"/>
    </source>
</evidence>
<comment type="cofactor">
    <cofactor evidence="1">
        <name>Mn(2+)</name>
        <dbReference type="ChEBI" id="CHEBI:29035"/>
    </cofactor>
</comment>
<keyword evidence="11" id="KW-0328">Glycosyltransferase</keyword>
<dbReference type="InterPro" id="IPR024448">
    <property type="entry name" value="XylT_C"/>
</dbReference>
<evidence type="ECO:0000256" key="17">
    <source>
        <dbReference type="ARBA" id="ARBA00022989"/>
    </source>
</evidence>
<keyword evidence="31" id="KW-1185">Reference proteome</keyword>
<organism evidence="30 31">
    <name type="scientific">Patagioenas fasciata monilis</name>
    <dbReference type="NCBI Taxonomy" id="372326"/>
    <lineage>
        <taxon>Eukaryota</taxon>
        <taxon>Metazoa</taxon>
        <taxon>Chordata</taxon>
        <taxon>Craniata</taxon>
        <taxon>Vertebrata</taxon>
        <taxon>Euteleostomi</taxon>
        <taxon>Archelosauria</taxon>
        <taxon>Archosauria</taxon>
        <taxon>Dinosauria</taxon>
        <taxon>Saurischia</taxon>
        <taxon>Theropoda</taxon>
        <taxon>Coelurosauria</taxon>
        <taxon>Aves</taxon>
        <taxon>Neognathae</taxon>
        <taxon>Neoaves</taxon>
        <taxon>Columbimorphae</taxon>
        <taxon>Columbiformes</taxon>
        <taxon>Columbidae</taxon>
        <taxon>Patagioenas</taxon>
    </lineage>
</organism>
<dbReference type="GO" id="GO:0015012">
    <property type="term" value="P:heparan sulfate proteoglycan biosynthetic process"/>
    <property type="evidence" value="ECO:0007669"/>
    <property type="project" value="UniProtKB-UniPathway"/>
</dbReference>
<dbReference type="PANTHER" id="PTHR46025">
    <property type="entry name" value="XYLOSYLTRANSFERASE OXT"/>
    <property type="match status" value="1"/>
</dbReference>
<dbReference type="GO" id="GO:0050650">
    <property type="term" value="P:chondroitin sulfate proteoglycan biosynthetic process"/>
    <property type="evidence" value="ECO:0007669"/>
    <property type="project" value="TreeGrafter"/>
</dbReference>
<evidence type="ECO:0000313" key="31">
    <source>
        <dbReference type="Proteomes" id="UP000190648"/>
    </source>
</evidence>
<dbReference type="GO" id="GO:0000139">
    <property type="term" value="C:Golgi membrane"/>
    <property type="evidence" value="ECO:0007669"/>
    <property type="project" value="UniProtKB-SubCell"/>
</dbReference>
<evidence type="ECO:0000256" key="27">
    <source>
        <dbReference type="SAM" id="MobiDB-lite"/>
    </source>
</evidence>
<evidence type="ECO:0000256" key="11">
    <source>
        <dbReference type="ARBA" id="ARBA00022676"/>
    </source>
</evidence>
<name>A0A1V4KVW5_PATFA</name>
<evidence type="ECO:0000256" key="5">
    <source>
        <dbReference type="ARBA" id="ARBA00004840"/>
    </source>
</evidence>
<comment type="catalytic activity">
    <reaction evidence="26">
        <text>UDP-alpha-D-xylose + L-seryl-[protein] = 3-O-(beta-D-xylosyl)-L-seryl-[protein] + UDP + H(+)</text>
        <dbReference type="Rhea" id="RHEA:50192"/>
        <dbReference type="Rhea" id="RHEA-COMP:9863"/>
        <dbReference type="Rhea" id="RHEA-COMP:12567"/>
        <dbReference type="ChEBI" id="CHEBI:15378"/>
        <dbReference type="ChEBI" id="CHEBI:29999"/>
        <dbReference type="ChEBI" id="CHEBI:57632"/>
        <dbReference type="ChEBI" id="CHEBI:58223"/>
        <dbReference type="ChEBI" id="CHEBI:132085"/>
        <dbReference type="EC" id="2.4.2.26"/>
    </reaction>
</comment>
<evidence type="ECO:0000256" key="2">
    <source>
        <dbReference type="ARBA" id="ARBA00001946"/>
    </source>
</evidence>
<evidence type="ECO:0000256" key="21">
    <source>
        <dbReference type="ARBA" id="ARBA00023180"/>
    </source>
</evidence>
<dbReference type="AlphaFoldDB" id="A0A1V4KVW5"/>
<evidence type="ECO:0000313" key="30">
    <source>
        <dbReference type="EMBL" id="OPJ88643.1"/>
    </source>
</evidence>
<dbReference type="Pfam" id="PF12529">
    <property type="entry name" value="Xylo_C"/>
    <property type="match status" value="1"/>
</dbReference>
<dbReference type="EMBL" id="LSYS01001520">
    <property type="protein sequence ID" value="OPJ88643.1"/>
    <property type="molecule type" value="Genomic_DNA"/>
</dbReference>
<evidence type="ECO:0000256" key="22">
    <source>
        <dbReference type="ARBA" id="ARBA00023211"/>
    </source>
</evidence>
<evidence type="ECO:0000256" key="13">
    <source>
        <dbReference type="ARBA" id="ARBA00022692"/>
    </source>
</evidence>
<keyword evidence="22" id="KW-0464">Manganese</keyword>
<comment type="similarity">
    <text evidence="7">Belongs to the glycosyltransferase 14 family. XylT subfamily.</text>
</comment>
<evidence type="ECO:0000256" key="14">
    <source>
        <dbReference type="ARBA" id="ARBA00022723"/>
    </source>
</evidence>
<comment type="cofactor">
    <cofactor evidence="2">
        <name>Mg(2+)</name>
        <dbReference type="ChEBI" id="CHEBI:18420"/>
    </cofactor>
</comment>
<evidence type="ECO:0000259" key="29">
    <source>
        <dbReference type="Pfam" id="PF12529"/>
    </source>
</evidence>
<protein>
    <recommendedName>
        <fullName evidence="23">Xylosyltransferase 2</fullName>
        <ecNumber evidence="9">2.4.2.26</ecNumber>
    </recommendedName>
    <alternativeName>
        <fullName evidence="24">Xylosyltransferase II</fullName>
    </alternativeName>
</protein>
<evidence type="ECO:0000256" key="9">
    <source>
        <dbReference type="ARBA" id="ARBA00011972"/>
    </source>
</evidence>
<keyword evidence="13 28" id="KW-0812">Transmembrane</keyword>
<evidence type="ECO:0000256" key="12">
    <source>
        <dbReference type="ARBA" id="ARBA00022679"/>
    </source>
</evidence>
<comment type="pathway">
    <text evidence="6">Glycan metabolism; heparan sulfate biosynthesis.</text>
</comment>
<sequence length="923" mass="105037">MAGTAGQPWGTGVQGGKDALSALARASSKQCQQEIANVVCLHRAGSLMPQSVPRHCQLSGKVSPVIQWDESRLQQPPPSKPVRIAYMLVVHGRAIRQLKRLIKAVYHQQHFFYIHVDKRSNYLHREVVELARHYPNIRVTPWRMVTIWGGASLLKMYLRSMKDLLELVEWPWDFFINLSATDYPTRTNEELVMFLSKYRDKNFLKSHGRDNARFIKKQGLDRLFHECDSHMWRLGERRIPEGIVVDGGSDWFSLTRSFVEYVVYAEDQLVSQLRQFYTYTLLPAESFFHTVLENSRACETLVDNNLRVTNWNRKLGCKCQYKHIVDWCGCSPNDFKPQDFLRLQQLSRPTFFARKFESTVNQEVLEILDTHLYGSYPPNTPALKAYWENVYDRVDGLSGLSDVTLTFYTAFSRLGLHKAASMPAVKADKLCRFETRGFPSSVHLYFYDDRFQGYLVMQEVQNLATGQAESLEVWMMPQGALKLAGHGGQANRLQNLEVGTEWDPKERLFRNFGGLMGPFDEPVAMQKWSRGPNLTATVVWIDPTYVIAASYDITVDAEAEFTQYKPPLNHPLRPGVWTIRLLQFWELLGENQFLVVPQTFNRKQPLRKDDSNWLHGGPPRNEYMEQSFQGLGGILNLPRSEEAEEDAVRKAQLTGKALEDWADDAIGAFCKGTPWSPAKMSTSGLASCCDVMAACRAQRVALCHGPLAQPFLFSCLAEALGKCSASLAKMQRAVSTSVFIVAILILLLLLYHRDPMCCQFLCSCRFFQTPSQYDCPPPYFSSSQRLVGPQRGATRLESAAENPGVQGDELFCVGPPSTYQLPSWEQPRLPSYESVRKKDRQREIHQMIAERFGLWAEPSQEMPPPYEHALRHPPALSGTLISSGTLNRRGVPEPFQAPLSYPAQRNTDVERPNLRPTPRFTIS</sequence>
<evidence type="ECO:0000256" key="4">
    <source>
        <dbReference type="ARBA" id="ARBA00004613"/>
    </source>
</evidence>
<evidence type="ECO:0000256" key="8">
    <source>
        <dbReference type="ARBA" id="ARBA00011245"/>
    </source>
</evidence>
<dbReference type="EC" id="2.4.2.26" evidence="9"/>
<feature type="transmembrane region" description="Helical" evidence="28">
    <location>
        <begin position="733"/>
        <end position="751"/>
    </location>
</feature>
<dbReference type="UniPathway" id="UPA00756"/>
<keyword evidence="10" id="KW-0964">Secreted</keyword>
<comment type="subunit">
    <text evidence="8">Monomer.</text>
</comment>
<dbReference type="PANTHER" id="PTHR46025:SF1">
    <property type="entry name" value="XYLOSYLTRANSFERASE 2"/>
    <property type="match status" value="1"/>
</dbReference>
<comment type="pathway">
    <text evidence="5">Glycan metabolism; chondroitin sulfate biosynthesis.</text>
</comment>
<comment type="subcellular location">
    <subcellularLocation>
        <location evidence="3">Golgi apparatus membrane</location>
        <topology evidence="3">Single-pass type II membrane protein</topology>
    </subcellularLocation>
    <subcellularLocation>
        <location evidence="4">Secreted</location>
    </subcellularLocation>
</comment>
<keyword evidence="20" id="KW-1015">Disulfide bond</keyword>
<dbReference type="Proteomes" id="UP000190648">
    <property type="component" value="Unassembled WGS sequence"/>
</dbReference>
<dbReference type="UniPathway" id="UPA00755"/>
<evidence type="ECO:0000256" key="10">
    <source>
        <dbReference type="ARBA" id="ARBA00022525"/>
    </source>
</evidence>
<gene>
    <name evidence="30" type="primary">XYLT2</name>
    <name evidence="30" type="ORF">AV530_003145</name>
</gene>
<comment type="caution">
    <text evidence="30">The sequence shown here is derived from an EMBL/GenBank/DDBJ whole genome shotgun (WGS) entry which is preliminary data.</text>
</comment>
<evidence type="ECO:0000256" key="15">
    <source>
        <dbReference type="ARBA" id="ARBA00022842"/>
    </source>
</evidence>
<keyword evidence="14" id="KW-0479">Metal-binding</keyword>
<evidence type="ECO:0000256" key="20">
    <source>
        <dbReference type="ARBA" id="ARBA00023157"/>
    </source>
</evidence>
<evidence type="ECO:0000256" key="1">
    <source>
        <dbReference type="ARBA" id="ARBA00001936"/>
    </source>
</evidence>
<accession>A0A1V4KVW5</accession>
<evidence type="ECO:0000256" key="7">
    <source>
        <dbReference type="ARBA" id="ARBA00010195"/>
    </source>
</evidence>
<comment type="function">
    <text evidence="25">Catalyzes the first step in the biosynthesis of chondroitin sulfate, heparan sulfate and dermatan sulfate proteoglycans, such as DCN. Transfers D-xylose from UDP-D-xylose to specific serine residues of the core protein.</text>
</comment>